<dbReference type="PANTHER" id="PTHR14212:SF2">
    <property type="entry name" value="U4_U6 SMALL NUCLEAR RIBONUCLEOPROTEIN PRP3"/>
    <property type="match status" value="1"/>
</dbReference>
<dbReference type="PANTHER" id="PTHR14212">
    <property type="entry name" value="U4/U6-ASSOCIATED RNA SPLICING FACTOR-RELATED"/>
    <property type="match status" value="1"/>
</dbReference>
<sequence>MASANMPPSSLPQGLTAQNYEAVKRLQELSVKMGFRQDPEFSSLINMFPGQMHPEVTIQPKPAKSPVLRLDAFGMEFDEQGNVVNVPKPSSTLKYLSCLNILNNMFESNSKSNLGVINLLADKMDSYIYDIIFFNNIKLLNTNVD</sequence>
<comment type="caution">
    <text evidence="1">The sequence shown here is derived from an EMBL/GenBank/DDBJ whole genome shotgun (WGS) entry which is preliminary data.</text>
</comment>
<accession>A0AAE1RLT8</accession>
<name>A0AAE1RLT8_9SOLA</name>
<organism evidence="1 2">
    <name type="scientific">Anisodus tanguticus</name>
    <dbReference type="NCBI Taxonomy" id="243964"/>
    <lineage>
        <taxon>Eukaryota</taxon>
        <taxon>Viridiplantae</taxon>
        <taxon>Streptophyta</taxon>
        <taxon>Embryophyta</taxon>
        <taxon>Tracheophyta</taxon>
        <taxon>Spermatophyta</taxon>
        <taxon>Magnoliopsida</taxon>
        <taxon>eudicotyledons</taxon>
        <taxon>Gunneridae</taxon>
        <taxon>Pentapetalae</taxon>
        <taxon>asterids</taxon>
        <taxon>lamiids</taxon>
        <taxon>Solanales</taxon>
        <taxon>Solanaceae</taxon>
        <taxon>Solanoideae</taxon>
        <taxon>Hyoscyameae</taxon>
        <taxon>Anisodus</taxon>
    </lineage>
</organism>
<evidence type="ECO:0000313" key="1">
    <source>
        <dbReference type="EMBL" id="KAK4353376.1"/>
    </source>
</evidence>
<proteinExistence type="predicted"/>
<gene>
    <name evidence="1" type="ORF">RND71_028894</name>
</gene>
<dbReference type="AlphaFoldDB" id="A0AAE1RLT8"/>
<dbReference type="InterPro" id="IPR027104">
    <property type="entry name" value="Prp3"/>
</dbReference>
<dbReference type="GO" id="GO:0000398">
    <property type="term" value="P:mRNA splicing, via spliceosome"/>
    <property type="evidence" value="ECO:0007669"/>
    <property type="project" value="InterPro"/>
</dbReference>
<dbReference type="Proteomes" id="UP001291623">
    <property type="component" value="Unassembled WGS sequence"/>
</dbReference>
<keyword evidence="2" id="KW-1185">Reference proteome</keyword>
<evidence type="ECO:0000313" key="2">
    <source>
        <dbReference type="Proteomes" id="UP001291623"/>
    </source>
</evidence>
<dbReference type="GO" id="GO:0046540">
    <property type="term" value="C:U4/U6 x U5 tri-snRNP complex"/>
    <property type="evidence" value="ECO:0007669"/>
    <property type="project" value="InterPro"/>
</dbReference>
<reference evidence="1" key="1">
    <citation type="submission" date="2023-12" db="EMBL/GenBank/DDBJ databases">
        <title>Genome assembly of Anisodus tanguticus.</title>
        <authorList>
            <person name="Wang Y.-J."/>
        </authorList>
    </citation>
    <scope>NUCLEOTIDE SEQUENCE</scope>
    <source>
        <strain evidence="1">KB-2021</strain>
        <tissue evidence="1">Leaf</tissue>
    </source>
</reference>
<dbReference type="EMBL" id="JAVYJV010000015">
    <property type="protein sequence ID" value="KAK4353376.1"/>
    <property type="molecule type" value="Genomic_DNA"/>
</dbReference>
<protein>
    <submittedName>
        <fullName evidence="1">Uncharacterized protein</fullName>
    </submittedName>
</protein>